<dbReference type="FunFam" id="1.10.510.10:FF:000480">
    <property type="entry name" value="Pollen receptor-like kinase 1"/>
    <property type="match status" value="1"/>
</dbReference>
<keyword evidence="8" id="KW-0675">Receptor</keyword>
<reference evidence="12" key="1">
    <citation type="submission" date="2021-01" db="EMBL/GenBank/DDBJ databases">
        <authorList>
            <person name="Lovell J.T."/>
            <person name="Bentley N."/>
            <person name="Bhattarai G."/>
            <person name="Jenkins J.W."/>
            <person name="Sreedasyam A."/>
            <person name="Alarcon Y."/>
            <person name="Bock C."/>
            <person name="Boston L."/>
            <person name="Carlson J."/>
            <person name="Cervantes K."/>
            <person name="Clermont K."/>
            <person name="Krom N."/>
            <person name="Kubenka K."/>
            <person name="Mamidi S."/>
            <person name="Mattison C."/>
            <person name="Monteros M."/>
            <person name="Pisani C."/>
            <person name="Plott C."/>
            <person name="Rajasekar S."/>
            <person name="Rhein H.S."/>
            <person name="Rohla C."/>
            <person name="Song M."/>
            <person name="Hilaire R.S."/>
            <person name="Shu S."/>
            <person name="Wells L."/>
            <person name="Wang X."/>
            <person name="Webber J."/>
            <person name="Heerema R.J."/>
            <person name="Klein P."/>
            <person name="Conner P."/>
            <person name="Grauke L."/>
            <person name="Grimwood J."/>
            <person name="Schmutz J."/>
            <person name="Randall J.J."/>
        </authorList>
    </citation>
    <scope>NUCLEOTIDE SEQUENCE</scope>
    <source>
        <tissue evidence="12">Leaf</tissue>
    </source>
</reference>
<evidence type="ECO:0000313" key="12">
    <source>
        <dbReference type="EMBL" id="KAG6706203.1"/>
    </source>
</evidence>
<feature type="domain" description="Protein kinase" evidence="11">
    <location>
        <begin position="193"/>
        <end position="467"/>
    </location>
</feature>
<evidence type="ECO:0000256" key="9">
    <source>
        <dbReference type="SAM" id="MobiDB-lite"/>
    </source>
</evidence>
<dbReference type="Pfam" id="PF13855">
    <property type="entry name" value="LRR_8"/>
    <property type="match status" value="1"/>
</dbReference>
<dbReference type="EMBL" id="CM031831">
    <property type="protein sequence ID" value="KAG6706203.1"/>
    <property type="molecule type" value="Genomic_DNA"/>
</dbReference>
<dbReference type="GO" id="GO:0005524">
    <property type="term" value="F:ATP binding"/>
    <property type="evidence" value="ECO:0007669"/>
    <property type="project" value="InterPro"/>
</dbReference>
<comment type="caution">
    <text evidence="12">The sequence shown here is derived from an EMBL/GenBank/DDBJ whole genome shotgun (WGS) entry which is preliminary data.</text>
</comment>
<dbReference type="PANTHER" id="PTHR48007">
    <property type="entry name" value="LEUCINE-RICH REPEAT RECEPTOR-LIKE PROTEIN KINASE PXC1"/>
    <property type="match status" value="1"/>
</dbReference>
<dbReference type="AlphaFoldDB" id="A0A922EQL2"/>
<dbReference type="PROSITE" id="PS50011">
    <property type="entry name" value="PROTEIN_KINASE_DOM"/>
    <property type="match status" value="1"/>
</dbReference>
<sequence length="493" mass="55475">MNNSFEGPMPNMAKLGSLNTLYLSHNRFSDEIKDDAFDGMKSLKKVYLARNKFMGKIPKSLAALPKLMELNLEVFYLADKQLEGRIPKSLSQMNSSSFVGNKDPCGLPLDPCKSSRKNYIVIIIILAIAVVALAAMGVFLYKRGRRLQKTKSKMAQEIKAYKNSGGAAEAYDVDRKEAQSPDLPGEYEKDLLRASAEVLGSESFGSSYKAVLLSGPAMVVKRFRQMNKVGKGEFHDHMRRLGSLSHPNVLPLVAFYYTKEEKLLISDLVQNGSLACHLHARRAPGQPGLDWPTRLKIIKGVARGLAYLHREFPNLILPHGHLESSNVLLDHTFMPLLSDFALVPVVNKEHAQQYMAAYKSPEFTQRDRTAQKTDVWCLGILILELLTGKFPVNYLKHGNGANADLASWVNSVVREEWTGEVFDIDMKGAKNSEEEMLKLLKIGMCCCEWDVDRRWELREALEKIEDLKERDNEDDNYSSNVSEGDMYSSRGMT</sequence>
<organism evidence="12 13">
    <name type="scientific">Carya illinoinensis</name>
    <name type="common">Pecan</name>
    <dbReference type="NCBI Taxonomy" id="32201"/>
    <lineage>
        <taxon>Eukaryota</taxon>
        <taxon>Viridiplantae</taxon>
        <taxon>Streptophyta</taxon>
        <taxon>Embryophyta</taxon>
        <taxon>Tracheophyta</taxon>
        <taxon>Spermatophyta</taxon>
        <taxon>Magnoliopsida</taxon>
        <taxon>eudicotyledons</taxon>
        <taxon>Gunneridae</taxon>
        <taxon>Pentapetalae</taxon>
        <taxon>rosids</taxon>
        <taxon>fabids</taxon>
        <taxon>Fagales</taxon>
        <taxon>Juglandaceae</taxon>
        <taxon>Carya</taxon>
    </lineage>
</organism>
<accession>A0A922EQL2</accession>
<keyword evidence="6 10" id="KW-1133">Transmembrane helix</keyword>
<feature type="transmembrane region" description="Helical" evidence="10">
    <location>
        <begin position="119"/>
        <end position="141"/>
    </location>
</feature>
<evidence type="ECO:0000256" key="8">
    <source>
        <dbReference type="ARBA" id="ARBA00023170"/>
    </source>
</evidence>
<gene>
    <name evidence="12" type="ORF">I3842_07G212600</name>
</gene>
<dbReference type="PANTHER" id="PTHR48007:SF67">
    <property type="entry name" value="POLLEN RECEPTOR-LIKE KINASE 1"/>
    <property type="match status" value="1"/>
</dbReference>
<dbReference type="GO" id="GO:0004672">
    <property type="term" value="F:protein kinase activity"/>
    <property type="evidence" value="ECO:0007669"/>
    <property type="project" value="InterPro"/>
</dbReference>
<evidence type="ECO:0000256" key="6">
    <source>
        <dbReference type="ARBA" id="ARBA00022989"/>
    </source>
</evidence>
<evidence type="ECO:0000256" key="4">
    <source>
        <dbReference type="ARBA" id="ARBA00022729"/>
    </source>
</evidence>
<evidence type="ECO:0000256" key="1">
    <source>
        <dbReference type="ARBA" id="ARBA00004167"/>
    </source>
</evidence>
<dbReference type="InterPro" id="IPR000719">
    <property type="entry name" value="Prot_kinase_dom"/>
</dbReference>
<dbReference type="InterPro" id="IPR046959">
    <property type="entry name" value="PRK1-6/SRF4-like"/>
</dbReference>
<protein>
    <recommendedName>
        <fullName evidence="11">Protein kinase domain-containing protein</fullName>
    </recommendedName>
</protein>
<evidence type="ECO:0000256" key="3">
    <source>
        <dbReference type="ARBA" id="ARBA00022692"/>
    </source>
</evidence>
<dbReference type="Proteomes" id="UP000811246">
    <property type="component" value="Chromosome 7"/>
</dbReference>
<evidence type="ECO:0000256" key="2">
    <source>
        <dbReference type="ARBA" id="ARBA00022553"/>
    </source>
</evidence>
<evidence type="ECO:0000259" key="11">
    <source>
        <dbReference type="PROSITE" id="PS50011"/>
    </source>
</evidence>
<dbReference type="InterPro" id="IPR001611">
    <property type="entry name" value="Leu-rich_rpt"/>
</dbReference>
<dbReference type="GO" id="GO:0016020">
    <property type="term" value="C:membrane"/>
    <property type="evidence" value="ECO:0007669"/>
    <property type="project" value="UniProtKB-SubCell"/>
</dbReference>
<name>A0A922EQL2_CARIL</name>
<comment type="subcellular location">
    <subcellularLocation>
        <location evidence="1">Membrane</location>
        <topology evidence="1">Single-pass membrane protein</topology>
    </subcellularLocation>
</comment>
<keyword evidence="7 10" id="KW-0472">Membrane</keyword>
<keyword evidence="2" id="KW-0597">Phosphoprotein</keyword>
<evidence type="ECO:0000256" key="10">
    <source>
        <dbReference type="SAM" id="Phobius"/>
    </source>
</evidence>
<keyword evidence="5" id="KW-0677">Repeat</keyword>
<evidence type="ECO:0000313" key="13">
    <source>
        <dbReference type="Proteomes" id="UP000811246"/>
    </source>
</evidence>
<evidence type="ECO:0000256" key="5">
    <source>
        <dbReference type="ARBA" id="ARBA00022737"/>
    </source>
</evidence>
<feature type="region of interest" description="Disordered" evidence="9">
    <location>
        <begin position="469"/>
        <end position="493"/>
    </location>
</feature>
<keyword evidence="3 10" id="KW-0812">Transmembrane</keyword>
<keyword evidence="4" id="KW-0732">Signal</keyword>
<proteinExistence type="predicted"/>
<dbReference type="Pfam" id="PF00069">
    <property type="entry name" value="Pkinase"/>
    <property type="match status" value="1"/>
</dbReference>
<evidence type="ECO:0000256" key="7">
    <source>
        <dbReference type="ARBA" id="ARBA00023136"/>
    </source>
</evidence>